<dbReference type="SUPFAM" id="SSF46785">
    <property type="entry name" value="Winged helix' DNA-binding domain"/>
    <property type="match status" value="1"/>
</dbReference>
<name>A0A7C9RDM7_9BRAD</name>
<dbReference type="SMART" id="SM00895">
    <property type="entry name" value="FCD"/>
    <property type="match status" value="1"/>
</dbReference>
<dbReference type="InterPro" id="IPR000524">
    <property type="entry name" value="Tscrpt_reg_HTH_GntR"/>
</dbReference>
<evidence type="ECO:0000256" key="2">
    <source>
        <dbReference type="ARBA" id="ARBA00023125"/>
    </source>
</evidence>
<dbReference type="CDD" id="cd07377">
    <property type="entry name" value="WHTH_GntR"/>
    <property type="match status" value="1"/>
</dbReference>
<evidence type="ECO:0000313" key="6">
    <source>
        <dbReference type="Proteomes" id="UP000480266"/>
    </source>
</evidence>
<evidence type="ECO:0000259" key="4">
    <source>
        <dbReference type="PROSITE" id="PS50949"/>
    </source>
</evidence>
<sequence>MSISWPLYKFEKNHSASFFSKISTTQLRRKMSEGIHTETASGTETLATFAYRRIRQDIILGALTPGQKLRMAEMCERYEIGLSPMREALSRLGKEGMVLQSDRRGFFVTNVNREDLDELIRSRCLLYEVAIRESLRHGDSAWEDAVILSFHRLESVTRQDIGGDGCNSDYDLWHRKFHTALISACKSRSIIAYCEQLFDQSERYRIMSRSSKLSRDVNGEHRDIMTAALKRDIGLSTHLLLEHIKKTGELFLGSDSASSR</sequence>
<feature type="domain" description="HTH gntR-type" evidence="4">
    <location>
        <begin position="44"/>
        <end position="111"/>
    </location>
</feature>
<proteinExistence type="predicted"/>
<protein>
    <submittedName>
        <fullName evidence="5">GntR family transcriptional regulator</fullName>
    </submittedName>
</protein>
<keyword evidence="3" id="KW-0804">Transcription</keyword>
<dbReference type="InterPro" id="IPR036390">
    <property type="entry name" value="WH_DNA-bd_sf"/>
</dbReference>
<dbReference type="Gene3D" id="1.20.120.530">
    <property type="entry name" value="GntR ligand-binding domain-like"/>
    <property type="match status" value="1"/>
</dbReference>
<evidence type="ECO:0000313" key="5">
    <source>
        <dbReference type="EMBL" id="NGX94883.1"/>
    </source>
</evidence>
<dbReference type="Pfam" id="PF07729">
    <property type="entry name" value="FCD"/>
    <property type="match status" value="1"/>
</dbReference>
<dbReference type="Gene3D" id="1.10.10.10">
    <property type="entry name" value="Winged helix-like DNA-binding domain superfamily/Winged helix DNA-binding domain"/>
    <property type="match status" value="1"/>
</dbReference>
<dbReference type="PANTHER" id="PTHR43537:SF20">
    <property type="entry name" value="HTH-TYPE TRANSCRIPTIONAL REPRESSOR GLAR"/>
    <property type="match status" value="1"/>
</dbReference>
<gene>
    <name evidence="5" type="ORF">G4V63_06510</name>
</gene>
<comment type="caution">
    <text evidence="5">The sequence shown here is derived from an EMBL/GenBank/DDBJ whole genome shotgun (WGS) entry which is preliminary data.</text>
</comment>
<dbReference type="InterPro" id="IPR008920">
    <property type="entry name" value="TF_FadR/GntR_C"/>
</dbReference>
<dbReference type="InterPro" id="IPR036388">
    <property type="entry name" value="WH-like_DNA-bd_sf"/>
</dbReference>
<keyword evidence="2" id="KW-0238">DNA-binding</keyword>
<organism evidence="5 6">
    <name type="scientific">Candidatus Afipia apatlaquensis</name>
    <dbReference type="NCBI Taxonomy" id="2712852"/>
    <lineage>
        <taxon>Bacteria</taxon>
        <taxon>Pseudomonadati</taxon>
        <taxon>Pseudomonadota</taxon>
        <taxon>Alphaproteobacteria</taxon>
        <taxon>Hyphomicrobiales</taxon>
        <taxon>Nitrobacteraceae</taxon>
        <taxon>Afipia</taxon>
    </lineage>
</organism>
<dbReference type="InterPro" id="IPR011711">
    <property type="entry name" value="GntR_C"/>
</dbReference>
<dbReference type="Proteomes" id="UP000480266">
    <property type="component" value="Unassembled WGS sequence"/>
</dbReference>
<dbReference type="SUPFAM" id="SSF48008">
    <property type="entry name" value="GntR ligand-binding domain-like"/>
    <property type="match status" value="1"/>
</dbReference>
<dbReference type="EMBL" id="JAAMRR010000340">
    <property type="protein sequence ID" value="NGX94883.1"/>
    <property type="molecule type" value="Genomic_DNA"/>
</dbReference>
<dbReference type="GO" id="GO:0003677">
    <property type="term" value="F:DNA binding"/>
    <property type="evidence" value="ECO:0007669"/>
    <property type="project" value="UniProtKB-KW"/>
</dbReference>
<dbReference type="SMART" id="SM00345">
    <property type="entry name" value="HTH_GNTR"/>
    <property type="match status" value="1"/>
</dbReference>
<keyword evidence="1" id="KW-0805">Transcription regulation</keyword>
<reference evidence="5" key="1">
    <citation type="submission" date="2020-02" db="EMBL/GenBank/DDBJ databases">
        <title>Draft genome sequence of Candidatus Afipia apatlaquensis IBT-C3, a potential strain for decolorization of textile dyes.</title>
        <authorList>
            <person name="Sanchez-Reyes A."/>
            <person name="Breton-Deval L."/>
            <person name="Mangelson H."/>
            <person name="Sanchez-Flores A."/>
        </authorList>
    </citation>
    <scope>NUCLEOTIDE SEQUENCE [LARGE SCALE GENOMIC DNA]</scope>
    <source>
        <strain evidence="5">IBT-C3</strain>
    </source>
</reference>
<evidence type="ECO:0000256" key="3">
    <source>
        <dbReference type="ARBA" id="ARBA00023163"/>
    </source>
</evidence>
<accession>A0A7C9RDM7</accession>
<keyword evidence="6" id="KW-1185">Reference proteome</keyword>
<dbReference type="PROSITE" id="PS50949">
    <property type="entry name" value="HTH_GNTR"/>
    <property type="match status" value="1"/>
</dbReference>
<dbReference type="AlphaFoldDB" id="A0A7C9RDM7"/>
<dbReference type="GO" id="GO:0003700">
    <property type="term" value="F:DNA-binding transcription factor activity"/>
    <property type="evidence" value="ECO:0007669"/>
    <property type="project" value="InterPro"/>
</dbReference>
<evidence type="ECO:0000256" key="1">
    <source>
        <dbReference type="ARBA" id="ARBA00023015"/>
    </source>
</evidence>
<dbReference type="Pfam" id="PF00392">
    <property type="entry name" value="GntR"/>
    <property type="match status" value="1"/>
</dbReference>
<dbReference type="PANTHER" id="PTHR43537">
    <property type="entry name" value="TRANSCRIPTIONAL REGULATOR, GNTR FAMILY"/>
    <property type="match status" value="1"/>
</dbReference>